<keyword evidence="2" id="KW-1185">Reference proteome</keyword>
<dbReference type="Proteomes" id="UP000078292">
    <property type="component" value="Unassembled WGS sequence"/>
</dbReference>
<name>A0A1B7LYK9_9MICC</name>
<organism evidence="1 2">
    <name type="scientific">Enteractinococcus helveticum</name>
    <dbReference type="NCBI Taxonomy" id="1837282"/>
    <lineage>
        <taxon>Bacteria</taxon>
        <taxon>Bacillati</taxon>
        <taxon>Actinomycetota</taxon>
        <taxon>Actinomycetes</taxon>
        <taxon>Micrococcales</taxon>
        <taxon>Micrococcaceae</taxon>
    </lineage>
</organism>
<comment type="caution">
    <text evidence="1">The sequence shown here is derived from an EMBL/GenBank/DDBJ whole genome shotgun (WGS) entry which is preliminary data.</text>
</comment>
<proteinExistence type="predicted"/>
<dbReference type="RefSeq" id="WP_043055338.1">
    <property type="nucleotide sequence ID" value="NZ_LXEY01000019.1"/>
</dbReference>
<dbReference type="OrthoDB" id="4458215at2"/>
<dbReference type="STRING" id="1837282.A6F49_10880"/>
<dbReference type="AlphaFoldDB" id="A0A1B7LYK9"/>
<dbReference type="EMBL" id="LXEY01000019">
    <property type="protein sequence ID" value="OAV60472.1"/>
    <property type="molecule type" value="Genomic_DNA"/>
</dbReference>
<evidence type="ECO:0000313" key="2">
    <source>
        <dbReference type="Proteomes" id="UP000078292"/>
    </source>
</evidence>
<gene>
    <name evidence="1" type="ORF">A6F49_10880</name>
</gene>
<accession>A0A1B7LYK9</accession>
<sequence length="149" mass="16614">MTTAVPEEVRRAALLRTAQQIDYLDYRRTLRVIKAKGYSQRTVAQGLNISQPALSQQFKGVDEVAEPQPGFSGAGPYEICQRYAIGQLSRAELIDELIRWPYAPSDTTDGVDTLLIDPPGSWDEVEQACDRGLIDGQIYDEVLDRIAID</sequence>
<reference evidence="1 2" key="1">
    <citation type="submission" date="2016-04" db="EMBL/GenBank/DDBJ databases">
        <title>First whole genome shotgun sequence of the bacterium Enteractinococcus sp. strain UASWS1574.</title>
        <authorList>
            <person name="Crovadore J."/>
            <person name="Chablais R."/>
            <person name="Lefort F."/>
        </authorList>
    </citation>
    <scope>NUCLEOTIDE SEQUENCE [LARGE SCALE GENOMIC DNA]</scope>
    <source>
        <strain evidence="1 2">UASWS1574</strain>
    </source>
</reference>
<evidence type="ECO:0000313" key="1">
    <source>
        <dbReference type="EMBL" id="OAV60472.1"/>
    </source>
</evidence>
<protein>
    <submittedName>
        <fullName evidence="1">Uncharacterized protein</fullName>
    </submittedName>
</protein>